<proteinExistence type="predicted"/>
<accession>A0ABD0RMF1</accession>
<dbReference type="AlphaFoldDB" id="A0ABD0RMF1"/>
<dbReference type="EMBL" id="JAMKFB020000003">
    <property type="protein sequence ID" value="KAL0199126.1"/>
    <property type="molecule type" value="Genomic_DNA"/>
</dbReference>
<organism evidence="1 2">
    <name type="scientific">Cirrhinus mrigala</name>
    <name type="common">Mrigala</name>
    <dbReference type="NCBI Taxonomy" id="683832"/>
    <lineage>
        <taxon>Eukaryota</taxon>
        <taxon>Metazoa</taxon>
        <taxon>Chordata</taxon>
        <taxon>Craniata</taxon>
        <taxon>Vertebrata</taxon>
        <taxon>Euteleostomi</taxon>
        <taxon>Actinopterygii</taxon>
        <taxon>Neopterygii</taxon>
        <taxon>Teleostei</taxon>
        <taxon>Ostariophysi</taxon>
        <taxon>Cypriniformes</taxon>
        <taxon>Cyprinidae</taxon>
        <taxon>Labeoninae</taxon>
        <taxon>Labeonini</taxon>
        <taxon>Cirrhinus</taxon>
    </lineage>
</organism>
<feature type="non-terminal residue" evidence="1">
    <location>
        <position position="272"/>
    </location>
</feature>
<evidence type="ECO:0000313" key="2">
    <source>
        <dbReference type="Proteomes" id="UP001529510"/>
    </source>
</evidence>
<gene>
    <name evidence="1" type="ORF">M9458_007666</name>
</gene>
<name>A0ABD0RMF1_CIRMR</name>
<dbReference type="Proteomes" id="UP001529510">
    <property type="component" value="Unassembled WGS sequence"/>
</dbReference>
<evidence type="ECO:0000313" key="1">
    <source>
        <dbReference type="EMBL" id="KAL0199126.1"/>
    </source>
</evidence>
<reference evidence="1 2" key="1">
    <citation type="submission" date="2024-05" db="EMBL/GenBank/DDBJ databases">
        <title>Genome sequencing and assembly of Indian major carp, Cirrhinus mrigala (Hamilton, 1822).</title>
        <authorList>
            <person name="Mohindra V."/>
            <person name="Chowdhury L.M."/>
            <person name="Lal K."/>
            <person name="Jena J.K."/>
        </authorList>
    </citation>
    <scope>NUCLEOTIDE SEQUENCE [LARGE SCALE GENOMIC DNA]</scope>
    <source>
        <strain evidence="1">CM1030</strain>
        <tissue evidence="1">Blood</tissue>
    </source>
</reference>
<sequence length="272" mass="29066">MSDPACLTMSLSHPVNKSLQMDPPASRFIPHSVTEYSASQGPSNFSQGRHPGMDTARLLLALEQGTRTLEGYIQEYLDTAHFSDLPDYVLIDFFFEGTNQPLKSKLRREGLCSSLCLFLDFALLCVGSPFTVGVAEEERDNAVMAAAHPARKMAAASQCVHTMVATAEPMHKVVAKTKLCHVTAAISEPSKVAAVFPESSQVAAVFPESSHVAAVFPESSQVAAVFPESSQVAAVFPESSQATAVVPESSQVKTVFPESSQVAAVFPESSQS</sequence>
<keyword evidence="2" id="KW-1185">Reference proteome</keyword>
<protein>
    <submittedName>
        <fullName evidence="1">Uncharacterized protein</fullName>
    </submittedName>
</protein>
<comment type="caution">
    <text evidence="1">The sequence shown here is derived from an EMBL/GenBank/DDBJ whole genome shotgun (WGS) entry which is preliminary data.</text>
</comment>